<comment type="caution">
    <text evidence="1">The sequence shown here is derived from an EMBL/GenBank/DDBJ whole genome shotgun (WGS) entry which is preliminary data.</text>
</comment>
<evidence type="ECO:0000313" key="1">
    <source>
        <dbReference type="EMBL" id="KAI5656355.1"/>
    </source>
</evidence>
<keyword evidence="2" id="KW-1185">Reference proteome</keyword>
<accession>A0ACC0A7I8</accession>
<sequence length="595" mass="66681">METKFAKVLDNGSRVVLDLKRKRATQSDTSFKGATDVVLPFPSMSSPIHELAKRRKLDESQNNFADCTIHARELFRRYHLNFMRSGVPERLMFYHKGEWVDFPCHILPQVRKDLQVKKATSEVEINGQVFVLDFLHMMLLDLDTGLQQSIAWIDDAGCCFFPETFIDCEELHGGCQEEPQGTQDIKLQIDIEINGSDISKLMEASGESNTLIKQIQVHHEAVGKDYDAEVDDSCIRAGEVRVDENFGEDKQMEGCKVARVVSGSAYLDFDSVREKFFKGICSFGSANIVEICRGSSMTRNAQFELFMKQVDITARYRGDPNVRYAWLPSSKVIASSILKYGLGISGASKIKAAYGFGVHLIPENCTDISANYCDDDDKGVRHMILCRVIMGKMELVHPGSKQFHPSNEEFDSGVDDLQNPRHYIVWNMNINSHVYPECVVSFKIPSEEQGISAENKSRVDLPGASNSLRVPEVQVQLDSSATDLTSECGHASISMPPVGSYPAWAPTSPWMPFPMLLAAISKKVPEKVMNLVNSNYELFKSKKISRDNFIQKLRMIVGDCLLRSTVTSLQRQVPSKSKIELVTPKVEHGPLVTSD</sequence>
<organism evidence="1 2">
    <name type="scientific">Catharanthus roseus</name>
    <name type="common">Madagascar periwinkle</name>
    <name type="synonym">Vinca rosea</name>
    <dbReference type="NCBI Taxonomy" id="4058"/>
    <lineage>
        <taxon>Eukaryota</taxon>
        <taxon>Viridiplantae</taxon>
        <taxon>Streptophyta</taxon>
        <taxon>Embryophyta</taxon>
        <taxon>Tracheophyta</taxon>
        <taxon>Spermatophyta</taxon>
        <taxon>Magnoliopsida</taxon>
        <taxon>eudicotyledons</taxon>
        <taxon>Gunneridae</taxon>
        <taxon>Pentapetalae</taxon>
        <taxon>asterids</taxon>
        <taxon>lamiids</taxon>
        <taxon>Gentianales</taxon>
        <taxon>Apocynaceae</taxon>
        <taxon>Rauvolfioideae</taxon>
        <taxon>Vinceae</taxon>
        <taxon>Catharanthinae</taxon>
        <taxon>Catharanthus</taxon>
    </lineage>
</organism>
<reference evidence="2" key="1">
    <citation type="journal article" date="2023" name="Nat. Plants">
        <title>Single-cell RNA sequencing provides a high-resolution roadmap for understanding the multicellular compartmentation of specialized metabolism.</title>
        <authorList>
            <person name="Sun S."/>
            <person name="Shen X."/>
            <person name="Li Y."/>
            <person name="Li Y."/>
            <person name="Wang S."/>
            <person name="Li R."/>
            <person name="Zhang H."/>
            <person name="Shen G."/>
            <person name="Guo B."/>
            <person name="Wei J."/>
            <person name="Xu J."/>
            <person name="St-Pierre B."/>
            <person name="Chen S."/>
            <person name="Sun C."/>
        </authorList>
    </citation>
    <scope>NUCLEOTIDE SEQUENCE [LARGE SCALE GENOMIC DNA]</scope>
</reference>
<dbReference type="Proteomes" id="UP001060085">
    <property type="component" value="Linkage Group LG06"/>
</dbReference>
<dbReference type="EMBL" id="CM044706">
    <property type="protein sequence ID" value="KAI5656355.1"/>
    <property type="molecule type" value="Genomic_DNA"/>
</dbReference>
<gene>
    <name evidence="1" type="ORF">M9H77_25148</name>
</gene>
<evidence type="ECO:0000313" key="2">
    <source>
        <dbReference type="Proteomes" id="UP001060085"/>
    </source>
</evidence>
<name>A0ACC0A7I8_CATRO</name>
<protein>
    <submittedName>
        <fullName evidence="1">Uncharacterized protein</fullName>
    </submittedName>
</protein>
<proteinExistence type="predicted"/>